<protein>
    <submittedName>
        <fullName evidence="1">Uncharacterized protein</fullName>
    </submittedName>
</protein>
<reference evidence="1 2" key="2">
    <citation type="journal article" date="2022" name="Mol. Ecol. Resour.">
        <title>The genomes of chicory, endive, great burdock and yacon provide insights into Asteraceae paleo-polyploidization history and plant inulin production.</title>
        <authorList>
            <person name="Fan W."/>
            <person name="Wang S."/>
            <person name="Wang H."/>
            <person name="Wang A."/>
            <person name="Jiang F."/>
            <person name="Liu H."/>
            <person name="Zhao H."/>
            <person name="Xu D."/>
            <person name="Zhang Y."/>
        </authorList>
    </citation>
    <scope>NUCLEOTIDE SEQUENCE [LARGE SCALE GENOMIC DNA]</scope>
    <source>
        <strain evidence="2">cv. Niubang</strain>
    </source>
</reference>
<reference evidence="2" key="1">
    <citation type="journal article" date="2022" name="Mol. Ecol. Resour.">
        <title>The genomes of chicory, endive, great burdock and yacon provide insights into Asteraceae palaeo-polyploidization history and plant inulin production.</title>
        <authorList>
            <person name="Fan W."/>
            <person name="Wang S."/>
            <person name="Wang H."/>
            <person name="Wang A."/>
            <person name="Jiang F."/>
            <person name="Liu H."/>
            <person name="Zhao H."/>
            <person name="Xu D."/>
            <person name="Zhang Y."/>
        </authorList>
    </citation>
    <scope>NUCLEOTIDE SEQUENCE [LARGE SCALE GENOMIC DNA]</scope>
    <source>
        <strain evidence="2">cv. Niubang</strain>
    </source>
</reference>
<organism evidence="1 2">
    <name type="scientific">Arctium lappa</name>
    <name type="common">Greater burdock</name>
    <name type="synonym">Lappa major</name>
    <dbReference type="NCBI Taxonomy" id="4217"/>
    <lineage>
        <taxon>Eukaryota</taxon>
        <taxon>Viridiplantae</taxon>
        <taxon>Streptophyta</taxon>
        <taxon>Embryophyta</taxon>
        <taxon>Tracheophyta</taxon>
        <taxon>Spermatophyta</taxon>
        <taxon>Magnoliopsida</taxon>
        <taxon>eudicotyledons</taxon>
        <taxon>Gunneridae</taxon>
        <taxon>Pentapetalae</taxon>
        <taxon>asterids</taxon>
        <taxon>campanulids</taxon>
        <taxon>Asterales</taxon>
        <taxon>Asteraceae</taxon>
        <taxon>Carduoideae</taxon>
        <taxon>Cardueae</taxon>
        <taxon>Arctiinae</taxon>
        <taxon>Arctium</taxon>
    </lineage>
</organism>
<comment type="caution">
    <text evidence="1">The sequence shown here is derived from an EMBL/GenBank/DDBJ whole genome shotgun (WGS) entry which is preliminary data.</text>
</comment>
<evidence type="ECO:0000313" key="1">
    <source>
        <dbReference type="EMBL" id="KAI3718539.1"/>
    </source>
</evidence>
<dbReference type="Proteomes" id="UP001055879">
    <property type="component" value="Linkage Group LG06"/>
</dbReference>
<dbReference type="EMBL" id="CM042052">
    <property type="protein sequence ID" value="KAI3718539.1"/>
    <property type="molecule type" value="Genomic_DNA"/>
</dbReference>
<sequence>MVPVDIFEFSVHQGVKYPMASLMKDGIGETRQGCRLLKPDQYVVQRVGNNEVTCEVQIDGDGEEIGLVICLGMLGAAVWRLSRCFLVTRGVSCNQRFVCVQVRSTIENSVAIVWYNDTALGIRSGTGWRLHPVMSFCKSR</sequence>
<gene>
    <name evidence="1" type="ORF">L6452_19414</name>
</gene>
<proteinExistence type="predicted"/>
<keyword evidence="2" id="KW-1185">Reference proteome</keyword>
<evidence type="ECO:0000313" key="2">
    <source>
        <dbReference type="Proteomes" id="UP001055879"/>
    </source>
</evidence>
<accession>A0ACB9B9D7</accession>
<name>A0ACB9B9D7_ARCLA</name>